<dbReference type="OrthoDB" id="424974at2759"/>
<evidence type="ECO:0000256" key="5">
    <source>
        <dbReference type="ARBA" id="ARBA00023136"/>
    </source>
</evidence>
<evidence type="ECO:0000313" key="9">
    <source>
        <dbReference type="EMBL" id="RSH82845.1"/>
    </source>
</evidence>
<dbReference type="SUPFAM" id="SSF103473">
    <property type="entry name" value="MFS general substrate transporter"/>
    <property type="match status" value="1"/>
</dbReference>
<feature type="compositionally biased region" description="Polar residues" evidence="7">
    <location>
        <begin position="163"/>
        <end position="175"/>
    </location>
</feature>
<dbReference type="InterPro" id="IPR005828">
    <property type="entry name" value="MFS_sugar_transport-like"/>
</dbReference>
<dbReference type="Pfam" id="PF00083">
    <property type="entry name" value="Sugar_tr"/>
    <property type="match status" value="1"/>
</dbReference>
<dbReference type="Gene3D" id="1.20.1250.20">
    <property type="entry name" value="MFS general substrate transporter like domains"/>
    <property type="match status" value="1"/>
</dbReference>
<evidence type="ECO:0000256" key="6">
    <source>
        <dbReference type="ARBA" id="ARBA00023242"/>
    </source>
</evidence>
<dbReference type="Pfam" id="PF04082">
    <property type="entry name" value="Fungal_trans"/>
    <property type="match status" value="1"/>
</dbReference>
<dbReference type="InterPro" id="IPR007219">
    <property type="entry name" value="XnlR_reg_dom"/>
</dbReference>
<dbReference type="InterPro" id="IPR050613">
    <property type="entry name" value="Sec_Metabolite_Reg"/>
</dbReference>
<evidence type="ECO:0000256" key="1">
    <source>
        <dbReference type="ARBA" id="ARBA00004123"/>
    </source>
</evidence>
<dbReference type="GO" id="GO:0008270">
    <property type="term" value="F:zinc ion binding"/>
    <property type="evidence" value="ECO:0007669"/>
    <property type="project" value="InterPro"/>
</dbReference>
<proteinExistence type="predicted"/>
<evidence type="ECO:0000256" key="4">
    <source>
        <dbReference type="ARBA" id="ARBA00022989"/>
    </source>
</evidence>
<evidence type="ECO:0000259" key="8">
    <source>
        <dbReference type="SMART" id="SM00906"/>
    </source>
</evidence>
<dbReference type="GO" id="GO:0003677">
    <property type="term" value="F:DNA binding"/>
    <property type="evidence" value="ECO:0007669"/>
    <property type="project" value="InterPro"/>
</dbReference>
<dbReference type="GO" id="GO:0016020">
    <property type="term" value="C:membrane"/>
    <property type="evidence" value="ECO:0007669"/>
    <property type="project" value="UniProtKB-SubCell"/>
</dbReference>
<gene>
    <name evidence="9" type="ORF">EHS25_005835</name>
</gene>
<keyword evidence="3" id="KW-0812">Transmembrane</keyword>
<dbReference type="AlphaFoldDB" id="A0A427XVU4"/>
<keyword evidence="5" id="KW-0472">Membrane</keyword>
<accession>A0A427XVU4</accession>
<keyword evidence="10" id="KW-1185">Reference proteome</keyword>
<keyword evidence="4" id="KW-1133">Transmembrane helix</keyword>
<dbReference type="STRING" id="1890683.A0A427XVU4"/>
<dbReference type="InterPro" id="IPR036259">
    <property type="entry name" value="MFS_trans_sf"/>
</dbReference>
<evidence type="ECO:0000256" key="3">
    <source>
        <dbReference type="ARBA" id="ARBA00022692"/>
    </source>
</evidence>
<dbReference type="PANTHER" id="PTHR31001:SF56">
    <property type="entry name" value="ZN(2)-C6 FUNGAL-TYPE DOMAIN-CONTAINING PROTEIN"/>
    <property type="match status" value="1"/>
</dbReference>
<feature type="compositionally biased region" description="Polar residues" evidence="7">
    <location>
        <begin position="83"/>
        <end position="111"/>
    </location>
</feature>
<evidence type="ECO:0000313" key="10">
    <source>
        <dbReference type="Proteomes" id="UP000279259"/>
    </source>
</evidence>
<comment type="subcellular location">
    <subcellularLocation>
        <location evidence="2">Membrane</location>
    </subcellularLocation>
    <subcellularLocation>
        <location evidence="1">Nucleus</location>
    </subcellularLocation>
</comment>
<dbReference type="SMART" id="SM00906">
    <property type="entry name" value="Fungal_trans"/>
    <property type="match status" value="1"/>
</dbReference>
<dbReference type="GO" id="GO:0022857">
    <property type="term" value="F:transmembrane transporter activity"/>
    <property type="evidence" value="ECO:0007669"/>
    <property type="project" value="InterPro"/>
</dbReference>
<feature type="region of interest" description="Disordered" evidence="7">
    <location>
        <begin position="54"/>
        <end position="111"/>
    </location>
</feature>
<sequence>MSDERMVLEIPGERPDGLERLLQASVTAAEALPVPPAQANPSTYFPAAVPLASVGSTSANIPPPASSTTQHDPTVPAPIRTTPGASGSKVSFLDSSSWTGGSPGSHQLLNTFGDEVQSSGTLLMAHGGRSKYLGPNASSEWLRDQETKESEDHTPAVSRMPSPKQQSAPPNATGTLGFNPSFPFDTYAPTTTEFLLSKLPPLEEGRAFVDAYYRYFAWQYDVIPRPSLTPLFDRTYSGTSTSKRDVVSPQELALLYMIFAMGALYSLELPPNDPVATEYFMLSKACLVKGNFMVNTAISGVQTLHVMAHFHLETEEGRNGDPAWPLWGLAMRIAQAMGLHRDGESWGLPPEVIEERRLVFWESNAADIFQANNFSRPCSISPDYVDTKFPSEMSSLAVDGRGYFTLKWELTVLCGQRVLDLAMKIRSPPYSAVCDLHTRLSDFEKNIPYPLRCRSALLALPSMYIDSDAAIRDSPELRKRDLHRSLHQCTIAINVSEAFLFLHRPYFVKALREQHEDPTKSPFAQSLFSVIERCNVLIVVVATVHSLFPAIAVRHWFFWHHVFNSAVTMGTLIIRNPQNTLAPFALSQIDSAILLFAKVLQSWPSPRLAKNLKWLHRLRSRAAAKLSTVAPQPQAANTAEANGSTSDEEDVELVGWCTRLVQRAATGSQTAKTILAKAAPSPNVFSSPNDDLTSMLESMFHQNTSHDQGLSAPLTSSTTADPSTDTILHEFWDPMLMLAPMDNFGLPSDVNAIKSFIYIYTIFYSIGEGPIIFCYSAEVFPLAHRELGQAFPVSMNCFTNFALSCCLKKLGGPGTFGFYTGTNMLSFCLAFLFMRETKQLTLEELDQVFSVPTKEFASYQVTKWAPWAFKRYILRRKSLQLEPLFYEDKEIRGSA</sequence>
<name>A0A427XVU4_9TREE</name>
<dbReference type="Proteomes" id="UP000279259">
    <property type="component" value="Unassembled WGS sequence"/>
</dbReference>
<dbReference type="PANTHER" id="PTHR31001">
    <property type="entry name" value="UNCHARACTERIZED TRANSCRIPTIONAL REGULATORY PROTEIN"/>
    <property type="match status" value="1"/>
</dbReference>
<evidence type="ECO:0000256" key="2">
    <source>
        <dbReference type="ARBA" id="ARBA00004370"/>
    </source>
</evidence>
<comment type="caution">
    <text evidence="9">The sequence shown here is derived from an EMBL/GenBank/DDBJ whole genome shotgun (WGS) entry which is preliminary data.</text>
</comment>
<reference evidence="9 10" key="1">
    <citation type="submission" date="2018-11" db="EMBL/GenBank/DDBJ databases">
        <title>Genome sequence of Saitozyma podzolica DSM 27192.</title>
        <authorList>
            <person name="Aliyu H."/>
            <person name="Gorte O."/>
            <person name="Ochsenreither K."/>
        </authorList>
    </citation>
    <scope>NUCLEOTIDE SEQUENCE [LARGE SCALE GENOMIC DNA]</scope>
    <source>
        <strain evidence="9 10">DSM 27192</strain>
    </source>
</reference>
<feature type="compositionally biased region" description="Basic and acidic residues" evidence="7">
    <location>
        <begin position="141"/>
        <end position="154"/>
    </location>
</feature>
<feature type="compositionally biased region" description="Polar residues" evidence="7">
    <location>
        <begin position="629"/>
        <end position="645"/>
    </location>
</feature>
<feature type="region of interest" description="Disordered" evidence="7">
    <location>
        <begin position="629"/>
        <end position="648"/>
    </location>
</feature>
<organism evidence="9 10">
    <name type="scientific">Saitozyma podzolica</name>
    <dbReference type="NCBI Taxonomy" id="1890683"/>
    <lineage>
        <taxon>Eukaryota</taxon>
        <taxon>Fungi</taxon>
        <taxon>Dikarya</taxon>
        <taxon>Basidiomycota</taxon>
        <taxon>Agaricomycotina</taxon>
        <taxon>Tremellomycetes</taxon>
        <taxon>Tremellales</taxon>
        <taxon>Trimorphomycetaceae</taxon>
        <taxon>Saitozyma</taxon>
    </lineage>
</organism>
<dbReference type="EMBL" id="RSCD01000026">
    <property type="protein sequence ID" value="RSH82845.1"/>
    <property type="molecule type" value="Genomic_DNA"/>
</dbReference>
<protein>
    <recommendedName>
        <fullName evidence="8">Xylanolytic transcriptional activator regulatory domain-containing protein</fullName>
    </recommendedName>
</protein>
<feature type="compositionally biased region" description="Polar residues" evidence="7">
    <location>
        <begin position="54"/>
        <end position="72"/>
    </location>
</feature>
<evidence type="ECO:0000256" key="7">
    <source>
        <dbReference type="SAM" id="MobiDB-lite"/>
    </source>
</evidence>
<dbReference type="CDD" id="cd12148">
    <property type="entry name" value="fungal_TF_MHR"/>
    <property type="match status" value="1"/>
</dbReference>
<feature type="domain" description="Xylanolytic transcriptional activator regulatory" evidence="8">
    <location>
        <begin position="323"/>
        <end position="396"/>
    </location>
</feature>
<feature type="region of interest" description="Disordered" evidence="7">
    <location>
        <begin position="141"/>
        <end position="175"/>
    </location>
</feature>
<keyword evidence="6" id="KW-0539">Nucleus</keyword>
<dbReference type="GO" id="GO:0006351">
    <property type="term" value="P:DNA-templated transcription"/>
    <property type="evidence" value="ECO:0007669"/>
    <property type="project" value="InterPro"/>
</dbReference>
<dbReference type="GO" id="GO:0005634">
    <property type="term" value="C:nucleus"/>
    <property type="evidence" value="ECO:0007669"/>
    <property type="project" value="UniProtKB-SubCell"/>
</dbReference>